<name>A0A6N2RSL4_9ACTO</name>
<gene>
    <name evidence="1" type="ORF">AOLFYP35_00489</name>
</gene>
<sequence length="45" mass="4926">MKKFVKTLSLVACAAVVGLVIRQVCQDLSDNEELWTSVTDDISQA</sequence>
<evidence type="ECO:0000313" key="1">
    <source>
        <dbReference type="EMBL" id="VYS83478.1"/>
    </source>
</evidence>
<organism evidence="1">
    <name type="scientific">Schaalia odontolytica</name>
    <dbReference type="NCBI Taxonomy" id="1660"/>
    <lineage>
        <taxon>Bacteria</taxon>
        <taxon>Bacillati</taxon>
        <taxon>Actinomycetota</taxon>
        <taxon>Actinomycetes</taxon>
        <taxon>Actinomycetales</taxon>
        <taxon>Actinomycetaceae</taxon>
        <taxon>Schaalia</taxon>
    </lineage>
</organism>
<protein>
    <submittedName>
        <fullName evidence="1">Uncharacterized protein</fullName>
    </submittedName>
</protein>
<dbReference type="InterPro" id="IPR047990">
    <property type="entry name" value="DLW39-like"/>
</dbReference>
<dbReference type="EMBL" id="CACRSM010000002">
    <property type="protein sequence ID" value="VYS83478.1"/>
    <property type="molecule type" value="Genomic_DNA"/>
</dbReference>
<proteinExistence type="predicted"/>
<reference evidence="1" key="1">
    <citation type="submission" date="2019-11" db="EMBL/GenBank/DDBJ databases">
        <authorList>
            <person name="Feng L."/>
        </authorList>
    </citation>
    <scope>NUCLEOTIDE SEQUENCE</scope>
    <source>
        <strain evidence="1">AodontolyticusLFYP35</strain>
    </source>
</reference>
<dbReference type="AlphaFoldDB" id="A0A6N2RSL4"/>
<dbReference type="NCBIfam" id="NF038356">
    <property type="entry name" value="actino_DLW39"/>
    <property type="match status" value="1"/>
</dbReference>
<accession>A0A6N2RSL4</accession>